<feature type="domain" description="Serine dehydratase beta chain" evidence="13">
    <location>
        <begin position="6"/>
        <end position="61"/>
    </location>
</feature>
<dbReference type="InterPro" id="IPR029009">
    <property type="entry name" value="ASB_dom_sf"/>
</dbReference>
<evidence type="ECO:0000256" key="10">
    <source>
        <dbReference type="ARBA" id="ARBA00049406"/>
    </source>
</evidence>
<dbReference type="PANTHER" id="PTHR30182:SF1">
    <property type="entry name" value="L-SERINE DEHYDRATASE 1"/>
    <property type="match status" value="1"/>
</dbReference>
<dbReference type="Proteomes" id="UP000199073">
    <property type="component" value="Unassembled WGS sequence"/>
</dbReference>
<dbReference type="InterPro" id="IPR005131">
    <property type="entry name" value="Ser_deHydtase_bsu"/>
</dbReference>
<keyword evidence="4 11" id="KW-0312">Gluconeogenesis</keyword>
<organism evidence="14 15">
    <name type="scientific">Desulforhopalus singaporensis</name>
    <dbReference type="NCBI Taxonomy" id="91360"/>
    <lineage>
        <taxon>Bacteria</taxon>
        <taxon>Pseudomonadati</taxon>
        <taxon>Thermodesulfobacteriota</taxon>
        <taxon>Desulfobulbia</taxon>
        <taxon>Desulfobulbales</taxon>
        <taxon>Desulfocapsaceae</taxon>
        <taxon>Desulforhopalus</taxon>
    </lineage>
</organism>
<evidence type="ECO:0000259" key="12">
    <source>
        <dbReference type="Pfam" id="PF03313"/>
    </source>
</evidence>
<evidence type="ECO:0000256" key="9">
    <source>
        <dbReference type="ARBA" id="ARBA00023239"/>
    </source>
</evidence>
<dbReference type="Gene3D" id="3.30.1330.90">
    <property type="entry name" value="D-3-phosphoglycerate dehydrogenase, domain 3"/>
    <property type="match status" value="2"/>
</dbReference>
<evidence type="ECO:0000256" key="5">
    <source>
        <dbReference type="ARBA" id="ARBA00022485"/>
    </source>
</evidence>
<dbReference type="PANTHER" id="PTHR30182">
    <property type="entry name" value="L-SERINE DEHYDRATASE"/>
    <property type="match status" value="1"/>
</dbReference>
<comment type="cofactor">
    <cofactor evidence="1 11">
        <name>[4Fe-4S] cluster</name>
        <dbReference type="ChEBI" id="CHEBI:49883"/>
    </cofactor>
</comment>
<dbReference type="GO" id="GO:0006094">
    <property type="term" value="P:gluconeogenesis"/>
    <property type="evidence" value="ECO:0007669"/>
    <property type="project" value="UniProtKB-KW"/>
</dbReference>
<evidence type="ECO:0000256" key="8">
    <source>
        <dbReference type="ARBA" id="ARBA00023014"/>
    </source>
</evidence>
<dbReference type="AlphaFoldDB" id="A0A1H0UC56"/>
<comment type="similarity">
    <text evidence="3 11">Belongs to the iron-sulfur dependent L-serine dehydratase family.</text>
</comment>
<dbReference type="SUPFAM" id="SSF143548">
    <property type="entry name" value="Serine metabolism enzymes domain"/>
    <property type="match status" value="1"/>
</dbReference>
<dbReference type="GO" id="GO:0003941">
    <property type="term" value="F:L-serine ammonia-lyase activity"/>
    <property type="evidence" value="ECO:0007669"/>
    <property type="project" value="UniProtKB-UniRule"/>
</dbReference>
<comment type="catalytic activity">
    <reaction evidence="10 11">
        <text>L-serine = pyruvate + NH4(+)</text>
        <dbReference type="Rhea" id="RHEA:19169"/>
        <dbReference type="ChEBI" id="CHEBI:15361"/>
        <dbReference type="ChEBI" id="CHEBI:28938"/>
        <dbReference type="ChEBI" id="CHEBI:33384"/>
        <dbReference type="EC" id="4.3.1.17"/>
    </reaction>
</comment>
<name>A0A1H0UC56_9BACT</name>
<accession>A0A1H0UC56</accession>
<dbReference type="NCBIfam" id="TIGR00720">
    <property type="entry name" value="sda_mono"/>
    <property type="match status" value="1"/>
</dbReference>
<evidence type="ECO:0000313" key="15">
    <source>
        <dbReference type="Proteomes" id="UP000199073"/>
    </source>
</evidence>
<gene>
    <name evidence="14" type="ORF">SAMN05660330_03483</name>
</gene>
<evidence type="ECO:0000259" key="13">
    <source>
        <dbReference type="Pfam" id="PF03315"/>
    </source>
</evidence>
<evidence type="ECO:0000256" key="7">
    <source>
        <dbReference type="ARBA" id="ARBA00023004"/>
    </source>
</evidence>
<keyword evidence="6 11" id="KW-0479">Metal-binding</keyword>
<evidence type="ECO:0000256" key="1">
    <source>
        <dbReference type="ARBA" id="ARBA00001966"/>
    </source>
</evidence>
<evidence type="ECO:0000256" key="11">
    <source>
        <dbReference type="RuleBase" id="RU366059"/>
    </source>
</evidence>
<dbReference type="InterPro" id="IPR051318">
    <property type="entry name" value="Fe-S_L-Ser"/>
</dbReference>
<evidence type="ECO:0000256" key="3">
    <source>
        <dbReference type="ARBA" id="ARBA00008636"/>
    </source>
</evidence>
<reference evidence="14 15" key="1">
    <citation type="submission" date="2016-10" db="EMBL/GenBank/DDBJ databases">
        <authorList>
            <person name="de Groot N.N."/>
        </authorList>
    </citation>
    <scope>NUCLEOTIDE SEQUENCE [LARGE SCALE GENOMIC DNA]</scope>
    <source>
        <strain evidence="14 15">DSM 12130</strain>
    </source>
</reference>
<evidence type="ECO:0000256" key="6">
    <source>
        <dbReference type="ARBA" id="ARBA00022723"/>
    </source>
</evidence>
<sequence length="402" mass="43212">MDTIRKLYRVGTGPSSSHTMAPSRATRIFLARWPDGCHYRITLFASLAATGKGHLTDKAIAKEMGARSFEILWKEEEVLPLHPNGMLFEAVDDKERLLGSWEVYSVGGGALSDKDSKDDSSSIYPLTTMDTILDHCHQSGQSFWSYVESCEGEQLYDFLEEIWQTMKTSLKKGIATEGTLPGGLGLARKAKSLYSKTKMLKKEFGQDGFLAAYAYAVAEENATGGTIVTAPTCGACGVVPAVLYYLTQTMRLSSSDVARALATAGLVGNLVKHNGSISGAEVGCQGEVGTACAMAAAAATQVMGGSVRQIEYAAEMGLEHHLGLTCDPVDGLVQIPCIERNAHAATRALSCCHFALLTDGNHKISFDDVTRVMKETGQAIPSLYRETSAAGLAKVYRKEKKS</sequence>
<dbReference type="GO" id="GO:0046872">
    <property type="term" value="F:metal ion binding"/>
    <property type="evidence" value="ECO:0007669"/>
    <property type="project" value="UniProtKB-KW"/>
</dbReference>
<proteinExistence type="inferred from homology"/>
<dbReference type="RefSeq" id="WP_092225139.1">
    <property type="nucleotide sequence ID" value="NZ_FNJI01000030.1"/>
</dbReference>
<protein>
    <recommendedName>
        <fullName evidence="11">L-serine dehydratase</fullName>
        <ecNumber evidence="11">4.3.1.17</ecNumber>
    </recommendedName>
</protein>
<keyword evidence="5 11" id="KW-0004">4Fe-4S</keyword>
<feature type="domain" description="Serine dehydratase-like alpha subunit" evidence="12">
    <location>
        <begin position="152"/>
        <end position="393"/>
    </location>
</feature>
<dbReference type="InterPro" id="IPR004644">
    <property type="entry name" value="Fe-S_L-Ser_mono"/>
</dbReference>
<evidence type="ECO:0000313" key="14">
    <source>
        <dbReference type="EMBL" id="SDP63630.1"/>
    </source>
</evidence>
<dbReference type="GO" id="GO:0051539">
    <property type="term" value="F:4 iron, 4 sulfur cluster binding"/>
    <property type="evidence" value="ECO:0007669"/>
    <property type="project" value="UniProtKB-UniRule"/>
</dbReference>
<keyword evidence="7 11" id="KW-0408">Iron</keyword>
<dbReference type="STRING" id="91360.SAMN05660330_03483"/>
<dbReference type="Pfam" id="PF03315">
    <property type="entry name" value="SDH_beta"/>
    <property type="match status" value="2"/>
</dbReference>
<keyword evidence="15" id="KW-1185">Reference proteome</keyword>
<dbReference type="OrthoDB" id="9805537at2"/>
<comment type="pathway">
    <text evidence="2">Carbohydrate biosynthesis; gluconeogenesis.</text>
</comment>
<evidence type="ECO:0000256" key="2">
    <source>
        <dbReference type="ARBA" id="ARBA00004742"/>
    </source>
</evidence>
<keyword evidence="8 11" id="KW-0411">Iron-sulfur</keyword>
<feature type="domain" description="Serine dehydratase beta chain" evidence="13">
    <location>
        <begin position="70"/>
        <end position="115"/>
    </location>
</feature>
<dbReference type="InterPro" id="IPR005130">
    <property type="entry name" value="Ser_deHydtase-like_asu"/>
</dbReference>
<keyword evidence="9 11" id="KW-0456">Lyase</keyword>
<dbReference type="EC" id="4.3.1.17" evidence="11"/>
<evidence type="ECO:0000256" key="4">
    <source>
        <dbReference type="ARBA" id="ARBA00022432"/>
    </source>
</evidence>
<dbReference type="Pfam" id="PF03313">
    <property type="entry name" value="SDH_alpha"/>
    <property type="match status" value="1"/>
</dbReference>
<dbReference type="EMBL" id="FNJI01000030">
    <property type="protein sequence ID" value="SDP63630.1"/>
    <property type="molecule type" value="Genomic_DNA"/>
</dbReference>